<dbReference type="Proteomes" id="UP000216429">
    <property type="component" value="Unassembled WGS sequence"/>
</dbReference>
<proteinExistence type="predicted"/>
<protein>
    <recommendedName>
        <fullName evidence="4">DUF4148 domain-containing protein</fullName>
    </recommendedName>
</protein>
<evidence type="ECO:0000313" key="2">
    <source>
        <dbReference type="EMBL" id="OZI70714.1"/>
    </source>
</evidence>
<comment type="caution">
    <text evidence="2">The sequence shown here is derived from an EMBL/GenBank/DDBJ whole genome shotgun (WGS) entry which is preliminary data.</text>
</comment>
<dbReference type="AlphaFoldDB" id="A0A261V959"/>
<evidence type="ECO:0008006" key="4">
    <source>
        <dbReference type="Google" id="ProtNLM"/>
    </source>
</evidence>
<feature type="chain" id="PRO_5012876253" description="DUF4148 domain-containing protein" evidence="1">
    <location>
        <begin position="22"/>
        <end position="103"/>
    </location>
</feature>
<dbReference type="RefSeq" id="WP_094813741.1">
    <property type="nucleotide sequence ID" value="NZ_NEVU01000003.1"/>
</dbReference>
<reference evidence="3" key="1">
    <citation type="submission" date="2017-05" db="EMBL/GenBank/DDBJ databases">
        <title>Complete and WGS of Bordetella genogroups.</title>
        <authorList>
            <person name="Spilker T."/>
            <person name="Lipuma J."/>
        </authorList>
    </citation>
    <scope>NUCLEOTIDE SEQUENCE [LARGE SCALE GENOMIC DNA]</scope>
    <source>
        <strain evidence="3">AU6712</strain>
    </source>
</reference>
<sequence length="103" mass="10853">MKTLTSAVLVSLAVLSTGAYASQNIEPNDVPFQGVYSQADSATTRAQVAADLQQAKASGQYTFGELDYPAVQASAPSLTRAQVKAELAQAKTNGQYSFGELDY</sequence>
<evidence type="ECO:0000313" key="3">
    <source>
        <dbReference type="Proteomes" id="UP000216429"/>
    </source>
</evidence>
<evidence type="ECO:0000256" key="1">
    <source>
        <dbReference type="SAM" id="SignalP"/>
    </source>
</evidence>
<dbReference type="EMBL" id="NEVU01000003">
    <property type="protein sequence ID" value="OZI70714.1"/>
    <property type="molecule type" value="Genomic_DNA"/>
</dbReference>
<keyword evidence="3" id="KW-1185">Reference proteome</keyword>
<keyword evidence="1" id="KW-0732">Signal</keyword>
<name>A0A261V959_9BORD</name>
<gene>
    <name evidence="2" type="ORF">CAL22_12385</name>
</gene>
<dbReference type="OrthoDB" id="8662304at2"/>
<organism evidence="2 3">
    <name type="scientific">Bordetella genomosp. 12</name>
    <dbReference type="NCBI Taxonomy" id="463035"/>
    <lineage>
        <taxon>Bacteria</taxon>
        <taxon>Pseudomonadati</taxon>
        <taxon>Pseudomonadota</taxon>
        <taxon>Betaproteobacteria</taxon>
        <taxon>Burkholderiales</taxon>
        <taxon>Alcaligenaceae</taxon>
        <taxon>Bordetella</taxon>
    </lineage>
</organism>
<accession>A0A261V959</accession>
<dbReference type="InterPro" id="IPR025421">
    <property type="entry name" value="DUF4148"/>
</dbReference>
<dbReference type="Pfam" id="PF13663">
    <property type="entry name" value="DUF4148"/>
    <property type="match status" value="2"/>
</dbReference>
<feature type="signal peptide" evidence="1">
    <location>
        <begin position="1"/>
        <end position="21"/>
    </location>
</feature>